<evidence type="ECO:0000313" key="4">
    <source>
        <dbReference type="Proteomes" id="UP000188879"/>
    </source>
</evidence>
<dbReference type="InterPro" id="IPR005545">
    <property type="entry name" value="YCII"/>
</dbReference>
<protein>
    <recommendedName>
        <fullName evidence="2">YCII-related domain-containing protein</fullName>
    </recommendedName>
</protein>
<evidence type="ECO:0000313" key="3">
    <source>
        <dbReference type="EMBL" id="ONG53067.1"/>
    </source>
</evidence>
<dbReference type="SUPFAM" id="SSF54909">
    <property type="entry name" value="Dimeric alpha+beta barrel"/>
    <property type="match status" value="1"/>
</dbReference>
<keyword evidence="4" id="KW-1185">Reference proteome</keyword>
<comment type="similarity">
    <text evidence="1">Belongs to the YciI family.</text>
</comment>
<dbReference type="Pfam" id="PF03795">
    <property type="entry name" value="YCII"/>
    <property type="match status" value="1"/>
</dbReference>
<dbReference type="InterPro" id="IPR051807">
    <property type="entry name" value="Sec-metab_biosynth-assoc"/>
</dbReference>
<evidence type="ECO:0000256" key="1">
    <source>
        <dbReference type="ARBA" id="ARBA00007689"/>
    </source>
</evidence>
<gene>
    <name evidence="3" type="ORF">BKE38_13595</name>
</gene>
<dbReference type="InterPro" id="IPR011008">
    <property type="entry name" value="Dimeric_a/b-barrel"/>
</dbReference>
<dbReference type="AlphaFoldDB" id="A0A1V2H278"/>
<organism evidence="3 4">
    <name type="scientific">Teichococcus deserti</name>
    <dbReference type="NCBI Taxonomy" id="1817963"/>
    <lineage>
        <taxon>Bacteria</taxon>
        <taxon>Pseudomonadati</taxon>
        <taxon>Pseudomonadota</taxon>
        <taxon>Alphaproteobacteria</taxon>
        <taxon>Acetobacterales</taxon>
        <taxon>Roseomonadaceae</taxon>
        <taxon>Roseomonas</taxon>
    </lineage>
</organism>
<evidence type="ECO:0000259" key="2">
    <source>
        <dbReference type="Pfam" id="PF03795"/>
    </source>
</evidence>
<dbReference type="EMBL" id="MLCO01000121">
    <property type="protein sequence ID" value="ONG53067.1"/>
    <property type="molecule type" value="Genomic_DNA"/>
</dbReference>
<dbReference type="PANTHER" id="PTHR33606:SF3">
    <property type="entry name" value="PROTEIN YCII"/>
    <property type="match status" value="1"/>
</dbReference>
<feature type="domain" description="YCII-related" evidence="2">
    <location>
        <begin position="22"/>
        <end position="96"/>
    </location>
</feature>
<name>A0A1V2H278_9PROT</name>
<sequence length="112" mass="11743">MPKGPAPAQPSHAVAIAFDGTDEGALPRRLAVREAHLARVRPAAEDGTLTLGGAILNEAGGMAGSVAITAHASLAEAQRWWAADPYLTGGVWQRVEWHASRFAPLPYRALPG</sequence>
<dbReference type="Proteomes" id="UP000188879">
    <property type="component" value="Unassembled WGS sequence"/>
</dbReference>
<dbReference type="PANTHER" id="PTHR33606">
    <property type="entry name" value="PROTEIN YCII"/>
    <property type="match status" value="1"/>
</dbReference>
<proteinExistence type="inferred from homology"/>
<comment type="caution">
    <text evidence="3">The sequence shown here is derived from an EMBL/GenBank/DDBJ whole genome shotgun (WGS) entry which is preliminary data.</text>
</comment>
<dbReference type="Gene3D" id="3.30.70.1060">
    <property type="entry name" value="Dimeric alpha+beta barrel"/>
    <property type="match status" value="1"/>
</dbReference>
<accession>A0A1V2H278</accession>
<reference evidence="3 4" key="1">
    <citation type="submission" date="2016-10" db="EMBL/GenBank/DDBJ databases">
        <title>Draft Genome sequence of Roseomonas sp. strain M3.</title>
        <authorList>
            <person name="Subhash Y."/>
            <person name="Lee S."/>
        </authorList>
    </citation>
    <scope>NUCLEOTIDE SEQUENCE [LARGE SCALE GENOMIC DNA]</scope>
    <source>
        <strain evidence="3 4">M3</strain>
    </source>
</reference>